<sequence>MSSSDLIPNPEIHTLEVATSTEGEDETCVTYVMHHEDHTIGNSLRYMILKNPEVEYCGYSVPHPSEEKINLRIQTSSKPAVEVLKTGLVNLQKVSLHALDTFQEAVMNFKQNRKENNEQGDVEMDSD</sequence>
<dbReference type="GO" id="GO:0006362">
    <property type="term" value="P:transcription elongation by RNA polymerase I"/>
    <property type="evidence" value="ECO:0007669"/>
    <property type="project" value="TreeGrafter"/>
</dbReference>
<evidence type="ECO:0000256" key="4">
    <source>
        <dbReference type="ARBA" id="ARBA00023163"/>
    </source>
</evidence>
<protein>
    <recommendedName>
        <fullName evidence="2">DNA-directed RNA polymerases I and III subunit RPAC2</fullName>
    </recommendedName>
    <alternativeName>
        <fullName evidence="7">DNA-directed RNA polymerase I subunit D</fullName>
    </alternativeName>
</protein>
<dbReference type="GO" id="GO:0006383">
    <property type="term" value="P:transcription by RNA polymerase III"/>
    <property type="evidence" value="ECO:0007669"/>
    <property type="project" value="TreeGrafter"/>
</dbReference>
<dbReference type="CDD" id="cd07029">
    <property type="entry name" value="RNAP_I_III_AC19"/>
    <property type="match status" value="1"/>
</dbReference>
<evidence type="ECO:0000313" key="9">
    <source>
        <dbReference type="EnsemblMetazoa" id="CLYHEMP005126.1"/>
    </source>
</evidence>
<dbReference type="PROSITE" id="PS01154">
    <property type="entry name" value="RNA_POL_L_13KD"/>
    <property type="match status" value="1"/>
</dbReference>
<evidence type="ECO:0000256" key="2">
    <source>
        <dbReference type="ARBA" id="ARBA00022079"/>
    </source>
</evidence>
<evidence type="ECO:0000256" key="7">
    <source>
        <dbReference type="ARBA" id="ARBA00031757"/>
    </source>
</evidence>
<dbReference type="GO" id="GO:0005666">
    <property type="term" value="C:RNA polymerase III complex"/>
    <property type="evidence" value="ECO:0007669"/>
    <property type="project" value="TreeGrafter"/>
</dbReference>
<organism evidence="9 10">
    <name type="scientific">Clytia hemisphaerica</name>
    <dbReference type="NCBI Taxonomy" id="252671"/>
    <lineage>
        <taxon>Eukaryota</taxon>
        <taxon>Metazoa</taxon>
        <taxon>Cnidaria</taxon>
        <taxon>Hydrozoa</taxon>
        <taxon>Hydroidolina</taxon>
        <taxon>Leptothecata</taxon>
        <taxon>Obeliida</taxon>
        <taxon>Clytiidae</taxon>
        <taxon>Clytia</taxon>
    </lineage>
</organism>
<dbReference type="EnsemblMetazoa" id="CLYHEMT005126.2">
    <property type="protein sequence ID" value="CLYHEMP005126.2"/>
    <property type="gene ID" value="CLYHEMG005126"/>
</dbReference>
<evidence type="ECO:0000256" key="5">
    <source>
        <dbReference type="ARBA" id="ARBA00023242"/>
    </source>
</evidence>
<evidence type="ECO:0000256" key="1">
    <source>
        <dbReference type="ARBA" id="ARBA00004123"/>
    </source>
</evidence>
<evidence type="ECO:0000256" key="3">
    <source>
        <dbReference type="ARBA" id="ARBA00022478"/>
    </source>
</evidence>
<reference evidence="9" key="1">
    <citation type="submission" date="2021-01" db="UniProtKB">
        <authorList>
            <consortium name="EnsemblMetazoa"/>
        </authorList>
    </citation>
    <scope>IDENTIFICATION</scope>
</reference>
<dbReference type="GO" id="GO:0046983">
    <property type="term" value="F:protein dimerization activity"/>
    <property type="evidence" value="ECO:0007669"/>
    <property type="project" value="InterPro"/>
</dbReference>
<keyword evidence="10" id="KW-1185">Reference proteome</keyword>
<evidence type="ECO:0000313" key="10">
    <source>
        <dbReference type="Proteomes" id="UP000594262"/>
    </source>
</evidence>
<dbReference type="InterPro" id="IPR033898">
    <property type="entry name" value="RNAP_AC19"/>
</dbReference>
<name>A0A7M5UVF2_9CNID</name>
<dbReference type="HAMAP" id="MF_00261">
    <property type="entry name" value="RNApol_arch_Rpo11"/>
    <property type="match status" value="1"/>
</dbReference>
<dbReference type="PANTHER" id="PTHR13946:SF28">
    <property type="entry name" value="DNA-DIRECTED RNA POLYMERASES I AND III SUBUNIT RPAC2"/>
    <property type="match status" value="1"/>
</dbReference>
<dbReference type="FunFam" id="3.30.1360.10:FF:000006">
    <property type="entry name" value="DNA-directed RNA polymerases I and III subunit RPAC2"/>
    <property type="match status" value="1"/>
</dbReference>
<dbReference type="Gene3D" id="3.30.1360.10">
    <property type="entry name" value="RNA polymerase, RBP11-like subunit"/>
    <property type="match status" value="1"/>
</dbReference>
<dbReference type="GO" id="GO:0003677">
    <property type="term" value="F:DNA binding"/>
    <property type="evidence" value="ECO:0007669"/>
    <property type="project" value="InterPro"/>
</dbReference>
<keyword evidence="4" id="KW-0804">Transcription</keyword>
<dbReference type="InterPro" id="IPR009025">
    <property type="entry name" value="RBP11-like_dimer"/>
</dbReference>
<dbReference type="GO" id="GO:0003899">
    <property type="term" value="F:DNA-directed RNA polymerase activity"/>
    <property type="evidence" value="ECO:0007669"/>
    <property type="project" value="InterPro"/>
</dbReference>
<dbReference type="InterPro" id="IPR022905">
    <property type="entry name" value="Rpo11-like"/>
</dbReference>
<comment type="similarity">
    <text evidence="6">Belongs to the archaeal Rpo11/eukaryotic RPB11/RPC19 RNA polymerase subunit family.</text>
</comment>
<keyword evidence="5" id="KW-0539">Nucleus</keyword>
<comment type="subcellular location">
    <subcellularLocation>
        <location evidence="1">Nucleus</location>
    </subcellularLocation>
</comment>
<keyword evidence="3" id="KW-0240">DNA-directed RNA polymerase</keyword>
<feature type="domain" description="DNA-directed RNA polymerase RBP11-like dimerisation" evidence="8">
    <location>
        <begin position="28"/>
        <end position="97"/>
    </location>
</feature>
<evidence type="ECO:0000259" key="8">
    <source>
        <dbReference type="Pfam" id="PF13656"/>
    </source>
</evidence>
<dbReference type="EnsemblMetazoa" id="CLYHEMT005126.1">
    <property type="protein sequence ID" value="CLYHEMP005126.1"/>
    <property type="gene ID" value="CLYHEMG005126"/>
</dbReference>
<accession>A0A7M5UVF2</accession>
<dbReference type="Pfam" id="PF13656">
    <property type="entry name" value="RNA_pol_L_2"/>
    <property type="match status" value="1"/>
</dbReference>
<dbReference type="GO" id="GO:0005736">
    <property type="term" value="C:RNA polymerase I complex"/>
    <property type="evidence" value="ECO:0007669"/>
    <property type="project" value="TreeGrafter"/>
</dbReference>
<dbReference type="AlphaFoldDB" id="A0A7M5UVF2"/>
<dbReference type="SUPFAM" id="SSF55257">
    <property type="entry name" value="RBP11-like subunits of RNA polymerase"/>
    <property type="match status" value="1"/>
</dbReference>
<proteinExistence type="inferred from homology"/>
<evidence type="ECO:0000256" key="6">
    <source>
        <dbReference type="ARBA" id="ARBA00025751"/>
    </source>
</evidence>
<dbReference type="OrthoDB" id="510325at2759"/>
<dbReference type="InterPro" id="IPR036603">
    <property type="entry name" value="RBP11-like"/>
</dbReference>
<dbReference type="PANTHER" id="PTHR13946">
    <property type="entry name" value="DNA-DIRECTED RNA POLYMERASE I,II,III"/>
    <property type="match status" value="1"/>
</dbReference>
<dbReference type="Proteomes" id="UP000594262">
    <property type="component" value="Unplaced"/>
</dbReference>
<dbReference type="InterPro" id="IPR008193">
    <property type="entry name" value="RNA_pol_Rpb11_13-16kDa_CS"/>
</dbReference>